<reference evidence="14 15" key="1">
    <citation type="submission" date="2020-08" db="EMBL/GenBank/DDBJ databases">
        <title>Sequencing the genomes of 1000 actinobacteria strains.</title>
        <authorList>
            <person name="Klenk H.-P."/>
        </authorList>
    </citation>
    <scope>NUCLEOTIDE SEQUENCE [LARGE SCALE GENOMIC DNA]</scope>
    <source>
        <strain evidence="14 15">DSM 45362</strain>
    </source>
</reference>
<protein>
    <recommendedName>
        <fullName evidence="3">histidine kinase</fullName>
        <ecNumber evidence="3">2.7.13.3</ecNumber>
    </recommendedName>
</protein>
<dbReference type="PRINTS" id="PR00344">
    <property type="entry name" value="BCTRLSENSOR"/>
</dbReference>
<dbReference type="PANTHER" id="PTHR45436">
    <property type="entry name" value="SENSOR HISTIDINE KINASE YKOH"/>
    <property type="match status" value="1"/>
</dbReference>
<comment type="caution">
    <text evidence="14">The sequence shown here is derived from an EMBL/GenBank/DDBJ whole genome shotgun (WGS) entry which is preliminary data.</text>
</comment>
<dbReference type="SUPFAM" id="SSF47384">
    <property type="entry name" value="Homodimeric domain of signal transducing histidine kinase"/>
    <property type="match status" value="1"/>
</dbReference>
<dbReference type="PANTHER" id="PTHR45436:SF8">
    <property type="entry name" value="HISTIDINE KINASE"/>
    <property type="match status" value="1"/>
</dbReference>
<gene>
    <name evidence="14" type="ORF">F4553_003701</name>
</gene>
<organism evidence="14 15">
    <name type="scientific">Allocatelliglobosispora scoriae</name>
    <dbReference type="NCBI Taxonomy" id="643052"/>
    <lineage>
        <taxon>Bacteria</taxon>
        <taxon>Bacillati</taxon>
        <taxon>Actinomycetota</taxon>
        <taxon>Actinomycetes</taxon>
        <taxon>Micromonosporales</taxon>
        <taxon>Micromonosporaceae</taxon>
        <taxon>Allocatelliglobosispora</taxon>
    </lineage>
</organism>
<dbReference type="EMBL" id="JACHMN010000002">
    <property type="protein sequence ID" value="MBB5870322.1"/>
    <property type="molecule type" value="Genomic_DNA"/>
</dbReference>
<dbReference type="InterPro" id="IPR036097">
    <property type="entry name" value="HisK_dim/P_sf"/>
</dbReference>
<dbReference type="Pfam" id="PF02518">
    <property type="entry name" value="HATPase_c"/>
    <property type="match status" value="1"/>
</dbReference>
<comment type="subcellular location">
    <subcellularLocation>
        <location evidence="2">Cell membrane</location>
    </subcellularLocation>
</comment>
<proteinExistence type="predicted"/>
<evidence type="ECO:0000256" key="2">
    <source>
        <dbReference type="ARBA" id="ARBA00004236"/>
    </source>
</evidence>
<dbReference type="PROSITE" id="PS50109">
    <property type="entry name" value="HIS_KIN"/>
    <property type="match status" value="1"/>
</dbReference>
<evidence type="ECO:0000256" key="1">
    <source>
        <dbReference type="ARBA" id="ARBA00000085"/>
    </source>
</evidence>
<keyword evidence="6 11" id="KW-0812">Transmembrane</keyword>
<dbReference type="InterPro" id="IPR005467">
    <property type="entry name" value="His_kinase_dom"/>
</dbReference>
<feature type="domain" description="Histidine kinase" evidence="12">
    <location>
        <begin position="148"/>
        <end position="342"/>
    </location>
</feature>
<dbReference type="InterPro" id="IPR003661">
    <property type="entry name" value="HisK_dim/P_dom"/>
</dbReference>
<evidence type="ECO:0000313" key="15">
    <source>
        <dbReference type="Proteomes" id="UP000587527"/>
    </source>
</evidence>
<dbReference type="CDD" id="cd06225">
    <property type="entry name" value="HAMP"/>
    <property type="match status" value="1"/>
</dbReference>
<keyword evidence="9" id="KW-0902">Two-component regulatory system</keyword>
<dbReference type="PROSITE" id="PS50885">
    <property type="entry name" value="HAMP"/>
    <property type="match status" value="1"/>
</dbReference>
<keyword evidence="10 11" id="KW-0472">Membrane</keyword>
<feature type="transmembrane region" description="Helical" evidence="11">
    <location>
        <begin position="62"/>
        <end position="86"/>
    </location>
</feature>
<evidence type="ECO:0000256" key="4">
    <source>
        <dbReference type="ARBA" id="ARBA00022553"/>
    </source>
</evidence>
<dbReference type="RefSeq" id="WP_184837639.1">
    <property type="nucleotide sequence ID" value="NZ_JACHMN010000002.1"/>
</dbReference>
<name>A0A841BUA0_9ACTN</name>
<dbReference type="SMART" id="SM00388">
    <property type="entry name" value="HisKA"/>
    <property type="match status" value="1"/>
</dbReference>
<evidence type="ECO:0000256" key="9">
    <source>
        <dbReference type="ARBA" id="ARBA00023012"/>
    </source>
</evidence>
<evidence type="ECO:0000256" key="5">
    <source>
        <dbReference type="ARBA" id="ARBA00022679"/>
    </source>
</evidence>
<feature type="transmembrane region" description="Helical" evidence="11">
    <location>
        <begin position="7"/>
        <end position="30"/>
    </location>
</feature>
<dbReference type="SMART" id="SM00304">
    <property type="entry name" value="HAMP"/>
    <property type="match status" value="1"/>
</dbReference>
<sequence>MTVRARLTLIYGALLALVSALLLTMVYLVVRYVPPYTISAVDMPDVGMGQAIAVTRSNFLDVLVWACIAGFIVVTGLGLLAVWVVAGRVLSPLDRITATASELGSGNLHERIALSGPDDELKRLADTFDSMLARLEHDFDAHQRFAANAAHELRTPLASSRTLLQVALANPAGYTVEGLSVQLLAANERSIQTTEALLALADATHAPLEPEVVDLTELVRSLLPAVGVTARLTPSCVDGDPALLRHLAGNLINNAVQHNIPGGRVTVTVADDTLTVANDGPLVTDVDRLFEPFYRASGRSHTGHGLGLAIVRAVVDAHHARLTATPNPTGGLTVAVRFTGQAERGEAR</sequence>
<evidence type="ECO:0000259" key="12">
    <source>
        <dbReference type="PROSITE" id="PS50109"/>
    </source>
</evidence>
<keyword evidence="4" id="KW-0597">Phosphoprotein</keyword>
<dbReference type="InterPro" id="IPR050428">
    <property type="entry name" value="TCS_sensor_his_kinase"/>
</dbReference>
<dbReference type="SUPFAM" id="SSF55874">
    <property type="entry name" value="ATPase domain of HSP90 chaperone/DNA topoisomerase II/histidine kinase"/>
    <property type="match status" value="1"/>
</dbReference>
<keyword evidence="8 11" id="KW-1133">Transmembrane helix</keyword>
<accession>A0A841BUA0</accession>
<evidence type="ECO:0000313" key="14">
    <source>
        <dbReference type="EMBL" id="MBB5870322.1"/>
    </source>
</evidence>
<dbReference type="AlphaFoldDB" id="A0A841BUA0"/>
<dbReference type="CDD" id="cd00082">
    <property type="entry name" value="HisKA"/>
    <property type="match status" value="1"/>
</dbReference>
<dbReference type="EC" id="2.7.13.3" evidence="3"/>
<dbReference type="Gene3D" id="3.30.565.10">
    <property type="entry name" value="Histidine kinase-like ATPase, C-terminal domain"/>
    <property type="match status" value="1"/>
</dbReference>
<keyword evidence="7 14" id="KW-0418">Kinase</keyword>
<evidence type="ECO:0000256" key="11">
    <source>
        <dbReference type="SAM" id="Phobius"/>
    </source>
</evidence>
<dbReference type="SMART" id="SM00387">
    <property type="entry name" value="HATPase_c"/>
    <property type="match status" value="1"/>
</dbReference>
<dbReference type="InterPro" id="IPR004358">
    <property type="entry name" value="Sig_transdc_His_kin-like_C"/>
</dbReference>
<evidence type="ECO:0000256" key="10">
    <source>
        <dbReference type="ARBA" id="ARBA00023136"/>
    </source>
</evidence>
<evidence type="ECO:0000256" key="3">
    <source>
        <dbReference type="ARBA" id="ARBA00012438"/>
    </source>
</evidence>
<evidence type="ECO:0000256" key="7">
    <source>
        <dbReference type="ARBA" id="ARBA00022777"/>
    </source>
</evidence>
<comment type="catalytic activity">
    <reaction evidence="1">
        <text>ATP + protein L-histidine = ADP + protein N-phospho-L-histidine.</text>
        <dbReference type="EC" id="2.7.13.3"/>
    </reaction>
</comment>
<dbReference type="Proteomes" id="UP000587527">
    <property type="component" value="Unassembled WGS sequence"/>
</dbReference>
<dbReference type="SUPFAM" id="SSF158472">
    <property type="entry name" value="HAMP domain-like"/>
    <property type="match status" value="1"/>
</dbReference>
<evidence type="ECO:0000259" key="13">
    <source>
        <dbReference type="PROSITE" id="PS50885"/>
    </source>
</evidence>
<dbReference type="InterPro" id="IPR003660">
    <property type="entry name" value="HAMP_dom"/>
</dbReference>
<dbReference type="Pfam" id="PF00672">
    <property type="entry name" value="HAMP"/>
    <property type="match status" value="1"/>
</dbReference>
<feature type="domain" description="HAMP" evidence="13">
    <location>
        <begin position="87"/>
        <end position="140"/>
    </location>
</feature>
<dbReference type="InterPro" id="IPR036890">
    <property type="entry name" value="HATPase_C_sf"/>
</dbReference>
<dbReference type="Pfam" id="PF00512">
    <property type="entry name" value="HisKA"/>
    <property type="match status" value="1"/>
</dbReference>
<keyword evidence="15" id="KW-1185">Reference proteome</keyword>
<evidence type="ECO:0000256" key="8">
    <source>
        <dbReference type="ARBA" id="ARBA00022989"/>
    </source>
</evidence>
<keyword evidence="5 14" id="KW-0808">Transferase</keyword>
<dbReference type="Gene3D" id="1.10.287.130">
    <property type="match status" value="1"/>
</dbReference>
<dbReference type="GO" id="GO:0000155">
    <property type="term" value="F:phosphorelay sensor kinase activity"/>
    <property type="evidence" value="ECO:0007669"/>
    <property type="project" value="InterPro"/>
</dbReference>
<dbReference type="Gene3D" id="6.10.340.10">
    <property type="match status" value="1"/>
</dbReference>
<dbReference type="InterPro" id="IPR003594">
    <property type="entry name" value="HATPase_dom"/>
</dbReference>
<dbReference type="GO" id="GO:0005886">
    <property type="term" value="C:plasma membrane"/>
    <property type="evidence" value="ECO:0007669"/>
    <property type="project" value="UniProtKB-SubCell"/>
</dbReference>
<evidence type="ECO:0000256" key="6">
    <source>
        <dbReference type="ARBA" id="ARBA00022692"/>
    </source>
</evidence>